<accession>A0A379JPI5</accession>
<name>A0A379JPI5_ECTOL</name>
<dbReference type="AlphaFoldDB" id="A0A379JPI5"/>
<dbReference type="Proteomes" id="UP000255303">
    <property type="component" value="Unassembled WGS sequence"/>
</dbReference>
<proteinExistence type="predicted"/>
<reference evidence="1 2" key="1">
    <citation type="submission" date="2018-06" db="EMBL/GenBank/DDBJ databases">
        <authorList>
            <consortium name="Pathogen Informatics"/>
            <person name="Doyle S."/>
        </authorList>
    </citation>
    <scope>NUCLEOTIDE SEQUENCE [LARGE SCALE GENOMIC DNA]</scope>
    <source>
        <strain evidence="1 2">NCTC10692</strain>
    </source>
</reference>
<evidence type="ECO:0000313" key="1">
    <source>
        <dbReference type="EMBL" id="SUD50512.1"/>
    </source>
</evidence>
<organism evidence="1 2">
    <name type="scientific">Ectopseudomonas oleovorans</name>
    <name type="common">Pseudomonas oleovorans</name>
    <dbReference type="NCBI Taxonomy" id="301"/>
    <lineage>
        <taxon>Bacteria</taxon>
        <taxon>Pseudomonadati</taxon>
        <taxon>Pseudomonadota</taxon>
        <taxon>Gammaproteobacteria</taxon>
        <taxon>Pseudomonadales</taxon>
        <taxon>Pseudomonadaceae</taxon>
        <taxon>Ectopseudomonas</taxon>
    </lineage>
</organism>
<protein>
    <submittedName>
        <fullName evidence="1">Uncharacterized protein</fullName>
    </submittedName>
</protein>
<gene>
    <name evidence="1" type="ORF">NCTC10692_00921</name>
</gene>
<evidence type="ECO:0000313" key="2">
    <source>
        <dbReference type="Proteomes" id="UP000255303"/>
    </source>
</evidence>
<dbReference type="EMBL" id="UGUV01000002">
    <property type="protein sequence ID" value="SUD50512.1"/>
    <property type="molecule type" value="Genomic_DNA"/>
</dbReference>
<sequence length="51" mass="4909">MSLQCPRCHSPKVAPFHHAMKVGAAIGTVGSVARGVSAALAGGQAGVAGPV</sequence>